<sequence length="226" mass="25749">MDHARREPTGRGGRRSGTRRQATRLEQLAMDLGPLKPRWRFSRLVLRSPHAPRIRERLEYVRGFFPEIDGLTIAVGLAKKRGVLGWGSLDPEAPGVWVRPRRIDSFTVAHEFTHLLQARRLVPGGERACDLWALARSPLLVDRPPCYLRLPAELSRLDRLDARQATLLHAAARAAIAARHRGERRYLLRFERELAGAWERSLESRGARVSSPRRAVAGGRRDRWSA</sequence>
<dbReference type="AlphaFoldDB" id="A0A538TNZ5"/>
<evidence type="ECO:0000313" key="3">
    <source>
        <dbReference type="Proteomes" id="UP000316609"/>
    </source>
</evidence>
<feature type="region of interest" description="Disordered" evidence="1">
    <location>
        <begin position="1"/>
        <end position="21"/>
    </location>
</feature>
<proteinExistence type="predicted"/>
<name>A0A538TNZ5_UNCEI</name>
<evidence type="ECO:0000313" key="2">
    <source>
        <dbReference type="EMBL" id="TMQ65341.1"/>
    </source>
</evidence>
<dbReference type="EMBL" id="VBOY01000072">
    <property type="protein sequence ID" value="TMQ65341.1"/>
    <property type="molecule type" value="Genomic_DNA"/>
</dbReference>
<organism evidence="2 3">
    <name type="scientific">Eiseniibacteriota bacterium</name>
    <dbReference type="NCBI Taxonomy" id="2212470"/>
    <lineage>
        <taxon>Bacteria</taxon>
        <taxon>Candidatus Eiseniibacteriota</taxon>
    </lineage>
</organism>
<feature type="compositionally biased region" description="Basic residues" evidence="1">
    <location>
        <begin position="12"/>
        <end position="21"/>
    </location>
</feature>
<comment type="caution">
    <text evidence="2">The sequence shown here is derived from an EMBL/GenBank/DDBJ whole genome shotgun (WGS) entry which is preliminary data.</text>
</comment>
<evidence type="ECO:0000256" key="1">
    <source>
        <dbReference type="SAM" id="MobiDB-lite"/>
    </source>
</evidence>
<reference evidence="2 3" key="1">
    <citation type="journal article" date="2019" name="Nat. Microbiol.">
        <title>Mediterranean grassland soil C-N compound turnover is dependent on rainfall and depth, and is mediated by genomically divergent microorganisms.</title>
        <authorList>
            <person name="Diamond S."/>
            <person name="Andeer P.F."/>
            <person name="Li Z."/>
            <person name="Crits-Christoph A."/>
            <person name="Burstein D."/>
            <person name="Anantharaman K."/>
            <person name="Lane K.R."/>
            <person name="Thomas B.C."/>
            <person name="Pan C."/>
            <person name="Northen T.R."/>
            <person name="Banfield J.F."/>
        </authorList>
    </citation>
    <scope>NUCLEOTIDE SEQUENCE [LARGE SCALE GENOMIC DNA]</scope>
    <source>
        <strain evidence="2">WS_8</strain>
    </source>
</reference>
<dbReference type="Proteomes" id="UP000316609">
    <property type="component" value="Unassembled WGS sequence"/>
</dbReference>
<protein>
    <submittedName>
        <fullName evidence="2">Uncharacterized protein</fullName>
    </submittedName>
</protein>
<accession>A0A538TNZ5</accession>
<gene>
    <name evidence="2" type="ORF">E6K78_07975</name>
</gene>